<keyword evidence="2" id="KW-1185">Reference proteome</keyword>
<proteinExistence type="predicted"/>
<evidence type="ECO:0000313" key="3">
    <source>
        <dbReference type="WBParaSite" id="ACOC_0000815001-mRNA-1"/>
    </source>
</evidence>
<dbReference type="EMBL" id="UYYA01004121">
    <property type="protein sequence ID" value="VDM59736.1"/>
    <property type="molecule type" value="Genomic_DNA"/>
</dbReference>
<protein>
    <submittedName>
        <fullName evidence="1 3">Uncharacterized protein</fullName>
    </submittedName>
</protein>
<sequence>MENPMYWKEFELWNFNFNGLILLMVSCRRWAVASFVCVFREVLFIIRGRAARGVGPTRRRYVMSVTLSSSARVMFMSPSSSKLSPASER</sequence>
<organism evidence="3">
    <name type="scientific">Angiostrongylus costaricensis</name>
    <name type="common">Nematode worm</name>
    <dbReference type="NCBI Taxonomy" id="334426"/>
    <lineage>
        <taxon>Eukaryota</taxon>
        <taxon>Metazoa</taxon>
        <taxon>Ecdysozoa</taxon>
        <taxon>Nematoda</taxon>
        <taxon>Chromadorea</taxon>
        <taxon>Rhabditida</taxon>
        <taxon>Rhabditina</taxon>
        <taxon>Rhabditomorpha</taxon>
        <taxon>Strongyloidea</taxon>
        <taxon>Metastrongylidae</taxon>
        <taxon>Angiostrongylus</taxon>
    </lineage>
</organism>
<reference evidence="1 2" key="2">
    <citation type="submission" date="2018-11" db="EMBL/GenBank/DDBJ databases">
        <authorList>
            <consortium name="Pathogen Informatics"/>
        </authorList>
    </citation>
    <scope>NUCLEOTIDE SEQUENCE [LARGE SCALE GENOMIC DNA]</scope>
    <source>
        <strain evidence="1 2">Costa Rica</strain>
    </source>
</reference>
<reference evidence="3" key="1">
    <citation type="submission" date="2017-02" db="UniProtKB">
        <authorList>
            <consortium name="WormBaseParasite"/>
        </authorList>
    </citation>
    <scope>IDENTIFICATION</scope>
</reference>
<accession>A0A0R3PRK6</accession>
<evidence type="ECO:0000313" key="2">
    <source>
        <dbReference type="Proteomes" id="UP000267027"/>
    </source>
</evidence>
<evidence type="ECO:0000313" key="1">
    <source>
        <dbReference type="EMBL" id="VDM59736.1"/>
    </source>
</evidence>
<dbReference type="AlphaFoldDB" id="A0A0R3PRK6"/>
<dbReference type="Proteomes" id="UP000267027">
    <property type="component" value="Unassembled WGS sequence"/>
</dbReference>
<dbReference type="WBParaSite" id="ACOC_0000815001-mRNA-1">
    <property type="protein sequence ID" value="ACOC_0000815001-mRNA-1"/>
    <property type="gene ID" value="ACOC_0000815001"/>
</dbReference>
<gene>
    <name evidence="1" type="ORF">ACOC_LOCUS8151</name>
</gene>
<name>A0A0R3PRK6_ANGCS</name>